<dbReference type="CDD" id="cd00876">
    <property type="entry name" value="Ras"/>
    <property type="match status" value="1"/>
</dbReference>
<evidence type="ECO:0000313" key="5">
    <source>
        <dbReference type="Proteomes" id="UP000738359"/>
    </source>
</evidence>
<feature type="compositionally biased region" description="Low complexity" evidence="3">
    <location>
        <begin position="158"/>
        <end position="169"/>
    </location>
</feature>
<keyword evidence="2" id="KW-0342">GTP-binding</keyword>
<dbReference type="SMART" id="SM00174">
    <property type="entry name" value="RHO"/>
    <property type="match status" value="1"/>
</dbReference>
<evidence type="ECO:0000313" key="4">
    <source>
        <dbReference type="EMBL" id="KAF9968816.1"/>
    </source>
</evidence>
<dbReference type="InterPro" id="IPR001806">
    <property type="entry name" value="Small_GTPase"/>
</dbReference>
<dbReference type="NCBIfam" id="TIGR00231">
    <property type="entry name" value="small_GTP"/>
    <property type="match status" value="1"/>
</dbReference>
<dbReference type="OrthoDB" id="9989112at2759"/>
<sequence>MDSHASTTTFLTTERGVKEVHTVESAHTHSHRRVPSFYAQLLDLEDDGIVHLTAEKLVEEYEKQARMLEQIQVQTPPQSQPQSFGRKLRRPRQRRITQETWSIDDLTYELPSVETEEVSSQQKDQIMRQNSPVRHNEQSPMQQAQSAVTVHTDSAYSLTASSSSQTRITSRTREATPCKPPPRKLSIVVVGDGAVGKFHDEYDPTIEDSYCKHITVDGQDYILDLTDTSGQFEYRSQLDFMRSADGFICVYSITSLGSFREVVSYRDQIWRAKDSEHVPIMMVGNKCDLGADSDRRVGTNAVARFAERSHALFLEASAKTGKNVDSVFIELVRQIEWQRRLQDGMDGVSRGSFAEHSQQEKETRASIKGFTTNITPPVSASSRSRGRDAQHDVKNGLCGCTIM</sequence>
<dbReference type="GO" id="GO:0003924">
    <property type="term" value="F:GTPase activity"/>
    <property type="evidence" value="ECO:0007669"/>
    <property type="project" value="InterPro"/>
</dbReference>
<dbReference type="GO" id="GO:0005525">
    <property type="term" value="F:GTP binding"/>
    <property type="evidence" value="ECO:0007669"/>
    <property type="project" value="UniProtKB-KW"/>
</dbReference>
<dbReference type="PROSITE" id="PS51419">
    <property type="entry name" value="RAB"/>
    <property type="match status" value="1"/>
</dbReference>
<evidence type="ECO:0000256" key="3">
    <source>
        <dbReference type="SAM" id="MobiDB-lite"/>
    </source>
</evidence>
<feature type="region of interest" description="Disordered" evidence="3">
    <location>
        <begin position="371"/>
        <end position="391"/>
    </location>
</feature>
<accession>A0A9P6JF78</accession>
<dbReference type="SMART" id="SM00173">
    <property type="entry name" value="RAS"/>
    <property type="match status" value="1"/>
</dbReference>
<keyword evidence="1" id="KW-0547">Nucleotide-binding</keyword>
<dbReference type="InterPro" id="IPR005225">
    <property type="entry name" value="Small_GTP-bd"/>
</dbReference>
<dbReference type="InterPro" id="IPR020849">
    <property type="entry name" value="Small_GTPase_Ras-type"/>
</dbReference>
<feature type="region of interest" description="Disordered" evidence="3">
    <location>
        <begin position="71"/>
        <end position="96"/>
    </location>
</feature>
<dbReference type="PRINTS" id="PR00449">
    <property type="entry name" value="RASTRNSFRMNG"/>
</dbReference>
<proteinExistence type="predicted"/>
<dbReference type="PANTHER" id="PTHR24070">
    <property type="entry name" value="RAS, DI-RAS, AND RHEB FAMILY MEMBERS OF SMALL GTPASE SUPERFAMILY"/>
    <property type="match status" value="1"/>
</dbReference>
<dbReference type="GO" id="GO:0007165">
    <property type="term" value="P:signal transduction"/>
    <property type="evidence" value="ECO:0007669"/>
    <property type="project" value="InterPro"/>
</dbReference>
<dbReference type="Proteomes" id="UP000738359">
    <property type="component" value="Unassembled WGS sequence"/>
</dbReference>
<feature type="compositionally biased region" description="Polar residues" evidence="3">
    <location>
        <begin position="371"/>
        <end position="383"/>
    </location>
</feature>
<feature type="region of interest" description="Disordered" evidence="3">
    <location>
        <begin position="158"/>
        <end position="183"/>
    </location>
</feature>
<feature type="compositionally biased region" description="Basic residues" evidence="3">
    <location>
        <begin position="86"/>
        <end position="95"/>
    </location>
</feature>
<organism evidence="4 5">
    <name type="scientific">Mortierella alpina</name>
    <name type="common">Oleaginous fungus</name>
    <name type="synonym">Mortierella renispora</name>
    <dbReference type="NCBI Taxonomy" id="64518"/>
    <lineage>
        <taxon>Eukaryota</taxon>
        <taxon>Fungi</taxon>
        <taxon>Fungi incertae sedis</taxon>
        <taxon>Mucoromycota</taxon>
        <taxon>Mortierellomycotina</taxon>
        <taxon>Mortierellomycetes</taxon>
        <taxon>Mortierellales</taxon>
        <taxon>Mortierellaceae</taxon>
        <taxon>Mortierella</taxon>
    </lineage>
</organism>
<reference evidence="4" key="1">
    <citation type="journal article" date="2020" name="Fungal Divers.">
        <title>Resolving the Mortierellaceae phylogeny through synthesis of multi-gene phylogenetics and phylogenomics.</title>
        <authorList>
            <person name="Vandepol N."/>
            <person name="Liber J."/>
            <person name="Desiro A."/>
            <person name="Na H."/>
            <person name="Kennedy M."/>
            <person name="Barry K."/>
            <person name="Grigoriev I.V."/>
            <person name="Miller A.N."/>
            <person name="O'Donnell K."/>
            <person name="Stajich J.E."/>
            <person name="Bonito G."/>
        </authorList>
    </citation>
    <scope>NUCLEOTIDE SEQUENCE</scope>
    <source>
        <strain evidence="4">CK1249</strain>
    </source>
</reference>
<dbReference type="GO" id="GO:0016020">
    <property type="term" value="C:membrane"/>
    <property type="evidence" value="ECO:0007669"/>
    <property type="project" value="InterPro"/>
</dbReference>
<keyword evidence="5" id="KW-1185">Reference proteome</keyword>
<comment type="caution">
    <text evidence="4">The sequence shown here is derived from an EMBL/GenBank/DDBJ whole genome shotgun (WGS) entry which is preliminary data.</text>
</comment>
<name>A0A9P6JF78_MORAP</name>
<dbReference type="Gene3D" id="3.40.50.300">
    <property type="entry name" value="P-loop containing nucleotide triphosphate hydrolases"/>
    <property type="match status" value="1"/>
</dbReference>
<evidence type="ECO:0000256" key="2">
    <source>
        <dbReference type="ARBA" id="ARBA00023134"/>
    </source>
</evidence>
<dbReference type="SMART" id="SM00175">
    <property type="entry name" value="RAB"/>
    <property type="match status" value="1"/>
</dbReference>
<dbReference type="Pfam" id="PF00071">
    <property type="entry name" value="Ras"/>
    <property type="match status" value="1"/>
</dbReference>
<dbReference type="InterPro" id="IPR027417">
    <property type="entry name" value="P-loop_NTPase"/>
</dbReference>
<protein>
    <submittedName>
        <fullName evidence="4">Uncharacterized protein</fullName>
    </submittedName>
</protein>
<dbReference type="EMBL" id="JAAAHY010000003">
    <property type="protein sequence ID" value="KAF9968816.1"/>
    <property type="molecule type" value="Genomic_DNA"/>
</dbReference>
<gene>
    <name evidence="4" type="ORF">BGZ70_005620</name>
</gene>
<dbReference type="PROSITE" id="PS51421">
    <property type="entry name" value="RAS"/>
    <property type="match status" value="1"/>
</dbReference>
<dbReference type="AlphaFoldDB" id="A0A9P6JF78"/>
<dbReference type="SUPFAM" id="SSF52540">
    <property type="entry name" value="P-loop containing nucleoside triphosphate hydrolases"/>
    <property type="match status" value="1"/>
</dbReference>
<evidence type="ECO:0000256" key="1">
    <source>
        <dbReference type="ARBA" id="ARBA00022741"/>
    </source>
</evidence>
<feature type="compositionally biased region" description="Low complexity" evidence="3">
    <location>
        <begin position="71"/>
        <end position="82"/>
    </location>
</feature>